<gene>
    <name evidence="2" type="ORF">UFOPK3402_00704</name>
</gene>
<reference evidence="2" key="1">
    <citation type="submission" date="2020-05" db="EMBL/GenBank/DDBJ databases">
        <authorList>
            <person name="Chiriac C."/>
            <person name="Salcher M."/>
            <person name="Ghai R."/>
            <person name="Kavagutti S V."/>
        </authorList>
    </citation>
    <scope>NUCLEOTIDE SEQUENCE</scope>
</reference>
<feature type="region of interest" description="Disordered" evidence="1">
    <location>
        <begin position="89"/>
        <end position="147"/>
    </location>
</feature>
<feature type="compositionally biased region" description="Polar residues" evidence="1">
    <location>
        <begin position="40"/>
        <end position="54"/>
    </location>
</feature>
<feature type="compositionally biased region" description="Low complexity" evidence="1">
    <location>
        <begin position="119"/>
        <end position="147"/>
    </location>
</feature>
<feature type="compositionally biased region" description="Basic residues" evidence="1">
    <location>
        <begin position="92"/>
        <end position="101"/>
    </location>
</feature>
<evidence type="ECO:0000256" key="1">
    <source>
        <dbReference type="SAM" id="MobiDB-lite"/>
    </source>
</evidence>
<organism evidence="2">
    <name type="scientific">freshwater metagenome</name>
    <dbReference type="NCBI Taxonomy" id="449393"/>
    <lineage>
        <taxon>unclassified sequences</taxon>
        <taxon>metagenomes</taxon>
        <taxon>ecological metagenomes</taxon>
    </lineage>
</organism>
<feature type="region of interest" description="Disordered" evidence="1">
    <location>
        <begin position="14"/>
        <end position="63"/>
    </location>
</feature>
<name>A0A6J7DR75_9ZZZZ</name>
<evidence type="ECO:0000313" key="2">
    <source>
        <dbReference type="EMBL" id="CAB4871194.1"/>
    </source>
</evidence>
<dbReference type="AlphaFoldDB" id="A0A6J7DR75"/>
<sequence length="230" mass="24686">MCSPAQICRGGIKSPTISLATGHGARAHTSKSPVRDASEDSVTSSPPSARTIHSPTHRWRTARSAPATLRWSHMIFDIDGLELRRTPAARWKSMRSTRSRRVSTSPRGSNQARAGAQGRPVASSSTPVSAMPVTPTPSTSTGPRRLTRSSVTAWAHTAIVVSASDLGSMSQWAPSRRQGVVRAAEASTSPARVTATAFTEVVPTSTPMRTCRLMAPLCRFRAPFATRCRR</sequence>
<proteinExistence type="predicted"/>
<protein>
    <submittedName>
        <fullName evidence="2">Unannotated protein</fullName>
    </submittedName>
</protein>
<accession>A0A6J7DR75</accession>
<dbReference type="EMBL" id="CAFBLS010000068">
    <property type="protein sequence ID" value="CAB4871194.1"/>
    <property type="molecule type" value="Genomic_DNA"/>
</dbReference>